<gene>
    <name evidence="12" type="ORF">ACFSR8_10995</name>
</gene>
<evidence type="ECO:0000256" key="8">
    <source>
        <dbReference type="ARBA" id="ARBA00022842"/>
    </source>
</evidence>
<evidence type="ECO:0000256" key="2">
    <source>
        <dbReference type="ARBA" id="ARBA00011955"/>
    </source>
</evidence>
<dbReference type="PANTHER" id="PTHR30040:SF2">
    <property type="entry name" value="FAD:PROTEIN FMN TRANSFERASE"/>
    <property type="match status" value="1"/>
</dbReference>
<dbReference type="RefSeq" id="WP_380291966.1">
    <property type="nucleotide sequence ID" value="NZ_JBHULY010000025.1"/>
</dbReference>
<dbReference type="Pfam" id="PF02424">
    <property type="entry name" value="ApbE"/>
    <property type="match status" value="1"/>
</dbReference>
<evidence type="ECO:0000256" key="10">
    <source>
        <dbReference type="ARBA" id="ARBA00048540"/>
    </source>
</evidence>
<comment type="catalytic activity">
    <reaction evidence="10 11">
        <text>L-threonyl-[protein] + FAD = FMN-L-threonyl-[protein] + AMP + H(+)</text>
        <dbReference type="Rhea" id="RHEA:36847"/>
        <dbReference type="Rhea" id="RHEA-COMP:11060"/>
        <dbReference type="Rhea" id="RHEA-COMP:11061"/>
        <dbReference type="ChEBI" id="CHEBI:15378"/>
        <dbReference type="ChEBI" id="CHEBI:30013"/>
        <dbReference type="ChEBI" id="CHEBI:57692"/>
        <dbReference type="ChEBI" id="CHEBI:74257"/>
        <dbReference type="ChEBI" id="CHEBI:456215"/>
        <dbReference type="EC" id="2.7.1.180"/>
    </reaction>
</comment>
<comment type="caution">
    <text evidence="12">The sequence shown here is derived from an EMBL/GenBank/DDBJ whole genome shotgun (WGS) entry which is preliminary data.</text>
</comment>
<organism evidence="12 13">
    <name type="scientific">Hyunsoonleella rubra</name>
    <dbReference type="NCBI Taxonomy" id="1737062"/>
    <lineage>
        <taxon>Bacteria</taxon>
        <taxon>Pseudomonadati</taxon>
        <taxon>Bacteroidota</taxon>
        <taxon>Flavobacteriia</taxon>
        <taxon>Flavobacteriales</taxon>
        <taxon>Flavobacteriaceae</taxon>
    </lineage>
</organism>
<keyword evidence="8 11" id="KW-0460">Magnesium</keyword>
<dbReference type="EMBL" id="JBHULY010000025">
    <property type="protein sequence ID" value="MFD2726739.1"/>
    <property type="molecule type" value="Genomic_DNA"/>
</dbReference>
<dbReference type="InterPro" id="IPR024932">
    <property type="entry name" value="ApbE"/>
</dbReference>
<protein>
    <recommendedName>
        <fullName evidence="3 11">FAD:protein FMN transferase</fullName>
        <ecNumber evidence="2 11">2.7.1.180</ecNumber>
    </recommendedName>
    <alternativeName>
        <fullName evidence="9 11">Flavin transferase</fullName>
    </alternativeName>
</protein>
<evidence type="ECO:0000256" key="5">
    <source>
        <dbReference type="ARBA" id="ARBA00022679"/>
    </source>
</evidence>
<dbReference type="SUPFAM" id="SSF143631">
    <property type="entry name" value="ApbE-like"/>
    <property type="match status" value="1"/>
</dbReference>
<comment type="cofactor">
    <cofactor evidence="1">
        <name>Mg(2+)</name>
        <dbReference type="ChEBI" id="CHEBI:18420"/>
    </cofactor>
</comment>
<dbReference type="PANTHER" id="PTHR30040">
    <property type="entry name" value="THIAMINE BIOSYNTHESIS LIPOPROTEIN APBE"/>
    <property type="match status" value="1"/>
</dbReference>
<comment type="similarity">
    <text evidence="11">Belongs to the ApbE family.</text>
</comment>
<name>A0ABW5TBV3_9FLAO</name>
<dbReference type="Proteomes" id="UP001597476">
    <property type="component" value="Unassembled WGS sequence"/>
</dbReference>
<dbReference type="GO" id="GO:0016740">
    <property type="term" value="F:transferase activity"/>
    <property type="evidence" value="ECO:0007669"/>
    <property type="project" value="UniProtKB-KW"/>
</dbReference>
<proteinExistence type="inferred from homology"/>
<reference evidence="13" key="1">
    <citation type="journal article" date="2019" name="Int. J. Syst. Evol. Microbiol.">
        <title>The Global Catalogue of Microorganisms (GCM) 10K type strain sequencing project: providing services to taxonomists for standard genome sequencing and annotation.</title>
        <authorList>
            <consortium name="The Broad Institute Genomics Platform"/>
            <consortium name="The Broad Institute Genome Sequencing Center for Infectious Disease"/>
            <person name="Wu L."/>
            <person name="Ma J."/>
        </authorList>
    </citation>
    <scope>NUCLEOTIDE SEQUENCE [LARGE SCALE GENOMIC DNA]</scope>
    <source>
        <strain evidence="13">KCTC 42398</strain>
    </source>
</reference>
<evidence type="ECO:0000256" key="1">
    <source>
        <dbReference type="ARBA" id="ARBA00001946"/>
    </source>
</evidence>
<keyword evidence="4 11" id="KW-0285">Flavoprotein</keyword>
<keyword evidence="13" id="KW-1185">Reference proteome</keyword>
<evidence type="ECO:0000256" key="11">
    <source>
        <dbReference type="PIRNR" id="PIRNR006268"/>
    </source>
</evidence>
<sequence>MKTFVHKEKLMGTAFSLGVVAEDEQEAKHWLKIGVDEIKRIEDLLSEYKTTSVTSKINVFAEKRPVSVDNETFALIERSIAISKLTKGDFDITVGPLKRLFNFKNTDFEMPSNGLIKKTLDSVGFQNISLNKEKLEVAFKAEAMKISFNAIGKGYASDRVKKLWKGHGVTSGFINASGDLTAFGQKPDGSNWNIGIANPNTKNQALLNIPLVNASVATSGDYEQHFLWKGKRYSHNINPHTGMPLSGIKSVTVISPSAELSDALATAVYVKGVAKGLEFINQLPQTHCIIINDDNQLFFSKKMAYENHVA</sequence>
<evidence type="ECO:0000256" key="3">
    <source>
        <dbReference type="ARBA" id="ARBA00016337"/>
    </source>
</evidence>
<keyword evidence="6 11" id="KW-0479">Metal-binding</keyword>
<keyword evidence="5 11" id="KW-0808">Transferase</keyword>
<evidence type="ECO:0000313" key="12">
    <source>
        <dbReference type="EMBL" id="MFD2726739.1"/>
    </source>
</evidence>
<evidence type="ECO:0000256" key="9">
    <source>
        <dbReference type="ARBA" id="ARBA00031306"/>
    </source>
</evidence>
<evidence type="ECO:0000256" key="6">
    <source>
        <dbReference type="ARBA" id="ARBA00022723"/>
    </source>
</evidence>
<evidence type="ECO:0000256" key="7">
    <source>
        <dbReference type="ARBA" id="ARBA00022827"/>
    </source>
</evidence>
<dbReference type="InterPro" id="IPR003374">
    <property type="entry name" value="ApbE-like_sf"/>
</dbReference>
<dbReference type="PIRSF" id="PIRSF006268">
    <property type="entry name" value="ApbE"/>
    <property type="match status" value="1"/>
</dbReference>
<evidence type="ECO:0000256" key="4">
    <source>
        <dbReference type="ARBA" id="ARBA00022630"/>
    </source>
</evidence>
<dbReference type="EC" id="2.7.1.180" evidence="2 11"/>
<evidence type="ECO:0000313" key="13">
    <source>
        <dbReference type="Proteomes" id="UP001597476"/>
    </source>
</evidence>
<keyword evidence="7 11" id="KW-0274">FAD</keyword>
<accession>A0ABW5TBV3</accession>
<dbReference type="Gene3D" id="3.10.520.10">
    <property type="entry name" value="ApbE-like domains"/>
    <property type="match status" value="1"/>
</dbReference>